<evidence type="ECO:0000313" key="1">
    <source>
        <dbReference type="EMBL" id="KAA9038737.1"/>
    </source>
</evidence>
<name>A0A5J5IJ43_9BACT</name>
<reference evidence="1 2" key="1">
    <citation type="submission" date="2019-09" db="EMBL/GenBank/DDBJ databases">
        <title>Draft genome sequence of Ginsengibacter sp. BR5-29.</title>
        <authorList>
            <person name="Im W.-T."/>
        </authorList>
    </citation>
    <scope>NUCLEOTIDE SEQUENCE [LARGE SCALE GENOMIC DNA]</scope>
    <source>
        <strain evidence="1 2">BR5-29</strain>
    </source>
</reference>
<evidence type="ECO:0000313" key="2">
    <source>
        <dbReference type="Proteomes" id="UP000326903"/>
    </source>
</evidence>
<protein>
    <submittedName>
        <fullName evidence="1">Uncharacterized protein</fullName>
    </submittedName>
</protein>
<sequence length="188" mass="21584">MRQKINTDNSLRSGCSFCYRDIFSGLSNENLGSALYSCLALQATAVSFPQVVYAPSFPALFTPIHYWYKNTAPFYNSLAAPKYTAMTQTQTNTVSAGAYYRPLLERYALRLVKDATAAAHLVTQVLNDQYDLDKQEPSAQLRRTLQRDLRHLCFYWEQSQIFDRPVIKVPYRQEIQPPLLPNNNETTR</sequence>
<keyword evidence="2" id="KW-1185">Reference proteome</keyword>
<comment type="caution">
    <text evidence="1">The sequence shown here is derived from an EMBL/GenBank/DDBJ whole genome shotgun (WGS) entry which is preliminary data.</text>
</comment>
<organism evidence="1 2">
    <name type="scientific">Ginsengibacter hankyongi</name>
    <dbReference type="NCBI Taxonomy" id="2607284"/>
    <lineage>
        <taxon>Bacteria</taxon>
        <taxon>Pseudomonadati</taxon>
        <taxon>Bacteroidota</taxon>
        <taxon>Chitinophagia</taxon>
        <taxon>Chitinophagales</taxon>
        <taxon>Chitinophagaceae</taxon>
        <taxon>Ginsengibacter</taxon>
    </lineage>
</organism>
<proteinExistence type="predicted"/>
<gene>
    <name evidence="1" type="ORF">FW778_14430</name>
</gene>
<dbReference type="EMBL" id="VYQF01000003">
    <property type="protein sequence ID" value="KAA9038737.1"/>
    <property type="molecule type" value="Genomic_DNA"/>
</dbReference>
<dbReference type="RefSeq" id="WP_150415458.1">
    <property type="nucleotide sequence ID" value="NZ_VYQF01000003.1"/>
</dbReference>
<dbReference type="Proteomes" id="UP000326903">
    <property type="component" value="Unassembled WGS sequence"/>
</dbReference>
<accession>A0A5J5IJ43</accession>
<dbReference type="AlphaFoldDB" id="A0A5J5IJ43"/>